<gene>
    <name evidence="2 4" type="ORF">P152DRAFT_207130</name>
</gene>
<dbReference type="RefSeq" id="XP_033530520.1">
    <property type="nucleotide sequence ID" value="XM_033674383.1"/>
</dbReference>
<evidence type="ECO:0000256" key="1">
    <source>
        <dbReference type="SAM" id="MobiDB-lite"/>
    </source>
</evidence>
<feature type="region of interest" description="Disordered" evidence="1">
    <location>
        <begin position="161"/>
        <end position="188"/>
    </location>
</feature>
<dbReference type="EMBL" id="ML975178">
    <property type="protein sequence ID" value="KAF1808889.1"/>
    <property type="molecule type" value="Genomic_DNA"/>
</dbReference>
<dbReference type="AlphaFoldDB" id="A0A6G1FT89"/>
<accession>A0A6G1FT89</accession>
<reference evidence="4" key="2">
    <citation type="submission" date="2020-04" db="EMBL/GenBank/DDBJ databases">
        <authorList>
            <consortium name="NCBI Genome Project"/>
        </authorList>
    </citation>
    <scope>NUCLEOTIDE SEQUENCE</scope>
    <source>
        <strain evidence="4">CBS 781.70</strain>
    </source>
</reference>
<dbReference type="GeneID" id="54414953"/>
<feature type="region of interest" description="Disordered" evidence="1">
    <location>
        <begin position="110"/>
        <end position="147"/>
    </location>
</feature>
<feature type="compositionally biased region" description="Basic and acidic residues" evidence="1">
    <location>
        <begin position="161"/>
        <end position="174"/>
    </location>
</feature>
<protein>
    <submittedName>
        <fullName evidence="2 4">Uncharacterized protein</fullName>
    </submittedName>
</protein>
<reference evidence="2 4" key="1">
    <citation type="submission" date="2020-01" db="EMBL/GenBank/DDBJ databases">
        <authorList>
            <consortium name="DOE Joint Genome Institute"/>
            <person name="Haridas S."/>
            <person name="Albert R."/>
            <person name="Binder M."/>
            <person name="Bloem J."/>
            <person name="Labutti K."/>
            <person name="Salamov A."/>
            <person name="Andreopoulos B."/>
            <person name="Baker S.E."/>
            <person name="Barry K."/>
            <person name="Bills G."/>
            <person name="Bluhm B.H."/>
            <person name="Cannon C."/>
            <person name="Castanera R."/>
            <person name="Culley D.E."/>
            <person name="Daum C."/>
            <person name="Ezra D."/>
            <person name="Gonzalez J.B."/>
            <person name="Henrissat B."/>
            <person name="Kuo A."/>
            <person name="Liang C."/>
            <person name="Lipzen A."/>
            <person name="Lutzoni F."/>
            <person name="Magnuson J."/>
            <person name="Mondo S."/>
            <person name="Nolan M."/>
            <person name="Ohm R."/>
            <person name="Pangilinan J."/>
            <person name="Park H.-J."/>
            <person name="Ramirez L."/>
            <person name="Alfaro M."/>
            <person name="Sun H."/>
            <person name="Tritt A."/>
            <person name="Yoshinaga Y."/>
            <person name="Zwiers L.-H."/>
            <person name="Turgeon B.G."/>
            <person name="Goodwin S.B."/>
            <person name="Spatafora J.W."/>
            <person name="Crous P.W."/>
            <person name="Grigoriev I.V."/>
        </authorList>
    </citation>
    <scope>NUCLEOTIDE SEQUENCE</scope>
    <source>
        <strain evidence="2 4">CBS 781.70</strain>
    </source>
</reference>
<reference evidence="4" key="3">
    <citation type="submission" date="2025-04" db="UniProtKB">
        <authorList>
            <consortium name="RefSeq"/>
        </authorList>
    </citation>
    <scope>IDENTIFICATION</scope>
    <source>
        <strain evidence="4">CBS 781.70</strain>
    </source>
</reference>
<organism evidence="2">
    <name type="scientific">Eremomyces bilateralis CBS 781.70</name>
    <dbReference type="NCBI Taxonomy" id="1392243"/>
    <lineage>
        <taxon>Eukaryota</taxon>
        <taxon>Fungi</taxon>
        <taxon>Dikarya</taxon>
        <taxon>Ascomycota</taxon>
        <taxon>Pezizomycotina</taxon>
        <taxon>Dothideomycetes</taxon>
        <taxon>Dothideomycetes incertae sedis</taxon>
        <taxon>Eremomycetales</taxon>
        <taxon>Eremomycetaceae</taxon>
        <taxon>Eremomyces</taxon>
    </lineage>
</organism>
<keyword evidence="3" id="KW-1185">Reference proteome</keyword>
<dbReference type="Proteomes" id="UP000504638">
    <property type="component" value="Unplaced"/>
</dbReference>
<evidence type="ECO:0000313" key="2">
    <source>
        <dbReference type="EMBL" id="KAF1808889.1"/>
    </source>
</evidence>
<sequence length="188" mass="21693">MSHPHSDHRSCRRYGPRCSIVQSRDILRMEGMEWMGWDSGIWGYGQAHSTATMQTFLQPFSSPSDSSYHPVILPIHSRNEFQARNSSCDQNLMISHSLVRELQATHGSYSAQVSKNKYSRHRCDPSQSTKVLKRKPPQSPKTPDARVCSCWRDAPRSQFYEEKQEEKEIELGEGKKRRRRGKEVDGRG</sequence>
<name>A0A6G1FT89_9PEZI</name>
<evidence type="ECO:0000313" key="3">
    <source>
        <dbReference type="Proteomes" id="UP000504638"/>
    </source>
</evidence>
<proteinExistence type="predicted"/>
<evidence type="ECO:0000313" key="4">
    <source>
        <dbReference type="RefSeq" id="XP_033530520.1"/>
    </source>
</evidence>